<dbReference type="OrthoDB" id="7699805at2759"/>
<organism evidence="3 4">
    <name type="scientific">Temnothorax curvispinosus</name>
    <dbReference type="NCBI Taxonomy" id="300111"/>
    <lineage>
        <taxon>Eukaryota</taxon>
        <taxon>Metazoa</taxon>
        <taxon>Ecdysozoa</taxon>
        <taxon>Arthropoda</taxon>
        <taxon>Hexapoda</taxon>
        <taxon>Insecta</taxon>
        <taxon>Pterygota</taxon>
        <taxon>Neoptera</taxon>
        <taxon>Endopterygota</taxon>
        <taxon>Hymenoptera</taxon>
        <taxon>Apocrita</taxon>
        <taxon>Aculeata</taxon>
        <taxon>Formicoidea</taxon>
        <taxon>Formicidae</taxon>
        <taxon>Myrmicinae</taxon>
        <taxon>Temnothorax</taxon>
    </lineage>
</organism>
<dbReference type="PANTHER" id="PTHR47510:SF3">
    <property type="entry name" value="ENDO_EXONUCLEASE_PHOSPHATASE DOMAIN-CONTAINING PROTEIN"/>
    <property type="match status" value="1"/>
</dbReference>
<dbReference type="InterPro" id="IPR043502">
    <property type="entry name" value="DNA/RNA_pol_sf"/>
</dbReference>
<dbReference type="CDD" id="cd01650">
    <property type="entry name" value="RT_nLTR_like"/>
    <property type="match status" value="1"/>
</dbReference>
<dbReference type="Gene3D" id="3.60.10.10">
    <property type="entry name" value="Endonuclease/exonuclease/phosphatase"/>
    <property type="match status" value="1"/>
</dbReference>
<dbReference type="Proteomes" id="UP000504618">
    <property type="component" value="Unplaced"/>
</dbReference>
<protein>
    <submittedName>
        <fullName evidence="4">Uncharacterized protein LOC112456176</fullName>
    </submittedName>
</protein>
<dbReference type="InterPro" id="IPR036691">
    <property type="entry name" value="Endo/exonu/phosph_ase_sf"/>
</dbReference>
<feature type="domain" description="Reverse transcriptase" evidence="1">
    <location>
        <begin position="423"/>
        <end position="534"/>
    </location>
</feature>
<keyword evidence="3" id="KW-1185">Reference proteome</keyword>
<dbReference type="SUPFAM" id="SSF56672">
    <property type="entry name" value="DNA/RNA polymerases"/>
    <property type="match status" value="1"/>
</dbReference>
<dbReference type="PANTHER" id="PTHR47510">
    <property type="entry name" value="REVERSE TRANSCRIPTASE DOMAIN-CONTAINING PROTEIN"/>
    <property type="match status" value="1"/>
</dbReference>
<gene>
    <name evidence="4" type="primary">LOC112456176</name>
</gene>
<dbReference type="GO" id="GO:0003824">
    <property type="term" value="F:catalytic activity"/>
    <property type="evidence" value="ECO:0007669"/>
    <property type="project" value="InterPro"/>
</dbReference>
<reference evidence="4" key="1">
    <citation type="submission" date="2025-08" db="UniProtKB">
        <authorList>
            <consortium name="RefSeq"/>
        </authorList>
    </citation>
    <scope>IDENTIFICATION</scope>
    <source>
        <tissue evidence="4">Whole body</tissue>
    </source>
</reference>
<dbReference type="SUPFAM" id="SSF56219">
    <property type="entry name" value="DNase I-like"/>
    <property type="match status" value="1"/>
</dbReference>
<dbReference type="AlphaFoldDB" id="A0A6J1PWV4"/>
<dbReference type="InterPro" id="IPR000477">
    <property type="entry name" value="RT_dom"/>
</dbReference>
<proteinExistence type="predicted"/>
<accession>A0A6J1PWV4</accession>
<name>A0A6J1PWV4_9HYME</name>
<dbReference type="RefSeq" id="XP_024874329.1">
    <property type="nucleotide sequence ID" value="XM_025018561.1"/>
</dbReference>
<dbReference type="Pfam" id="PF03372">
    <property type="entry name" value="Exo_endo_phos"/>
    <property type="match status" value="1"/>
</dbReference>
<evidence type="ECO:0000259" key="1">
    <source>
        <dbReference type="Pfam" id="PF00078"/>
    </source>
</evidence>
<evidence type="ECO:0000313" key="3">
    <source>
        <dbReference type="Proteomes" id="UP000504618"/>
    </source>
</evidence>
<evidence type="ECO:0000259" key="2">
    <source>
        <dbReference type="Pfam" id="PF03372"/>
    </source>
</evidence>
<dbReference type="InterPro" id="IPR005135">
    <property type="entry name" value="Endo/exonuclease/phosphatase"/>
</dbReference>
<evidence type="ECO:0000313" key="4">
    <source>
        <dbReference type="RefSeq" id="XP_024874329.1"/>
    </source>
</evidence>
<dbReference type="GO" id="GO:0071897">
    <property type="term" value="P:DNA biosynthetic process"/>
    <property type="evidence" value="ECO:0007669"/>
    <property type="project" value="UniProtKB-ARBA"/>
</dbReference>
<feature type="domain" description="Endonuclease/exonuclease/phosphatase" evidence="2">
    <location>
        <begin position="13"/>
        <end position="178"/>
    </location>
</feature>
<dbReference type="GeneID" id="112456176"/>
<dbReference type="Pfam" id="PF00078">
    <property type="entry name" value="RVT_1"/>
    <property type="match status" value="1"/>
</dbReference>
<sequence>MDSGEYIRICHVNCQSLFAHLDEFRAHFVDSEYHIICMSETWLKPSIPNRMVFLQGYNVFRRDRMGKTGGGVAFYLRGNAHARILRQSEENYCRKPEYLMAENSMDGNSKILLAVVYWPPHCGYIEEFFNDFSELSALYRHTVVFGDFNADLNTRTFDAEQIRLLVDAMRFHLVPYGPTHHTLTYGQQEACYLSAHDLVDITYKVKVERFQRRHITARDFRSFYPETFWNELAEYDWSSVFTAEDIDSKVSILNDYLLECFDKHAPLRNVYPRHLPAPWLTNDIKNKIKKRNIARRKWKRCRNDTNYDNYKHLRNQVQSLVRKAKCNYYQDAFQDLREPNIIWNRLKHLGLIKNKSSEMKLLFSTEELVDFFTYGTAGTNRDAQNTTAFYLGEETYDDSKFYLAYPILWKSAIIQPLPKVKSPSQLKDYRPISILCTVSKALEHIVAEQIKAYLDDHDLLDPHQAAYRKDHSTQTALIRILDDVKQAADARKVTIAIFFDFSKAFDNVNHYLLIEKLRNLGFSCSALRWMCSYLYDRSKVLRYCKYNFYADDLCIYLHTELKYLAEAVQKVNQDISNIVAWATENRLSLNPSKTTAMIMGTVRYLNGLPLDDLPHSSLWTTP</sequence>